<organism evidence="1">
    <name type="scientific">uncultured Craurococcus sp</name>
    <dbReference type="NCBI Taxonomy" id="1135998"/>
    <lineage>
        <taxon>Bacteria</taxon>
        <taxon>Pseudomonadati</taxon>
        <taxon>Pseudomonadota</taxon>
        <taxon>Alphaproteobacteria</taxon>
        <taxon>Acetobacterales</taxon>
        <taxon>Acetobacteraceae</taxon>
        <taxon>Craurococcus</taxon>
        <taxon>environmental samples</taxon>
    </lineage>
</organism>
<proteinExistence type="predicted"/>
<feature type="non-terminal residue" evidence="1">
    <location>
        <position position="1"/>
    </location>
</feature>
<evidence type="ECO:0000313" key="1">
    <source>
        <dbReference type="EMBL" id="CAA9277927.1"/>
    </source>
</evidence>
<dbReference type="AlphaFoldDB" id="A0A6J4JI19"/>
<name>A0A6J4JI19_9PROT</name>
<reference evidence="1" key="1">
    <citation type="submission" date="2020-02" db="EMBL/GenBank/DDBJ databases">
        <authorList>
            <person name="Meier V. D."/>
        </authorList>
    </citation>
    <scope>NUCLEOTIDE SEQUENCE</scope>
    <source>
        <strain evidence="1">AVDCRST_MAG27</strain>
    </source>
</reference>
<accession>A0A6J4JI19</accession>
<dbReference type="EMBL" id="CADCTD010000163">
    <property type="protein sequence ID" value="CAA9277927.1"/>
    <property type="molecule type" value="Genomic_DNA"/>
</dbReference>
<sequence>ARRTSQFRNRRAVAERPGTAAIRQLGRVRRRRCRTSLQRASTPGSGWL</sequence>
<gene>
    <name evidence="1" type="ORF">AVDCRST_MAG27-3539</name>
</gene>
<protein>
    <submittedName>
        <fullName evidence="1">Uncharacterized protein</fullName>
    </submittedName>
</protein>
<feature type="non-terminal residue" evidence="1">
    <location>
        <position position="48"/>
    </location>
</feature>